<reference evidence="12 13" key="1">
    <citation type="journal article" date="2015" name="Nature">
        <title>rRNA introns, odd ribosomes, and small enigmatic genomes across a large radiation of phyla.</title>
        <authorList>
            <person name="Brown C.T."/>
            <person name="Hug L.A."/>
            <person name="Thomas B.C."/>
            <person name="Sharon I."/>
            <person name="Castelle C.J."/>
            <person name="Singh A."/>
            <person name="Wilkins M.J."/>
            <person name="Williams K.H."/>
            <person name="Banfield J.F."/>
        </authorList>
    </citation>
    <scope>NUCLEOTIDE SEQUENCE [LARGE SCALE GENOMIC DNA]</scope>
</reference>
<evidence type="ECO:0000256" key="2">
    <source>
        <dbReference type="ARBA" id="ARBA00022563"/>
    </source>
</evidence>
<keyword evidence="8 9" id="KW-0511">Multifunctional enzyme</keyword>
<dbReference type="PANTHER" id="PTHR48099">
    <property type="entry name" value="C-1-TETRAHYDROFOLATE SYNTHASE, CYTOPLASMIC-RELATED"/>
    <property type="match status" value="1"/>
</dbReference>
<dbReference type="Gene3D" id="3.40.50.720">
    <property type="entry name" value="NAD(P)-binding Rossmann-like Domain"/>
    <property type="match status" value="1"/>
</dbReference>
<dbReference type="InterPro" id="IPR046346">
    <property type="entry name" value="Aminoacid_DH-like_N_sf"/>
</dbReference>
<evidence type="ECO:0000256" key="7">
    <source>
        <dbReference type="ARBA" id="ARBA00023167"/>
    </source>
</evidence>
<feature type="domain" description="Tetrahydrofolate dehydrogenase/cyclohydrolase NAD(P)-binding" evidence="11">
    <location>
        <begin position="133"/>
        <end position="266"/>
    </location>
</feature>
<dbReference type="InterPro" id="IPR020631">
    <property type="entry name" value="THF_DH/CycHdrlase_NAD-bd_dom"/>
</dbReference>
<evidence type="ECO:0000256" key="5">
    <source>
        <dbReference type="ARBA" id="ARBA00022857"/>
    </source>
</evidence>
<comment type="caution">
    <text evidence="12">The sequence shown here is derived from an EMBL/GenBank/DDBJ whole genome shotgun (WGS) entry which is preliminary data.</text>
</comment>
<dbReference type="HAMAP" id="MF_01576">
    <property type="entry name" value="THF_DHG_CYH"/>
    <property type="match status" value="1"/>
</dbReference>
<keyword evidence="4 9" id="KW-0378">Hydrolase</keyword>
<keyword evidence="2 9" id="KW-0554">One-carbon metabolism</keyword>
<comment type="catalytic activity">
    <reaction evidence="9">
        <text>(6R)-5,10-methenyltetrahydrofolate + H2O = (6R)-10-formyltetrahydrofolate + H(+)</text>
        <dbReference type="Rhea" id="RHEA:23700"/>
        <dbReference type="ChEBI" id="CHEBI:15377"/>
        <dbReference type="ChEBI" id="CHEBI:15378"/>
        <dbReference type="ChEBI" id="CHEBI:57455"/>
        <dbReference type="ChEBI" id="CHEBI:195366"/>
        <dbReference type="EC" id="3.5.4.9"/>
    </reaction>
</comment>
<dbReference type="SUPFAM" id="SSF53223">
    <property type="entry name" value="Aminoacid dehydrogenase-like, N-terminal domain"/>
    <property type="match status" value="1"/>
</dbReference>
<dbReference type="PANTHER" id="PTHR48099:SF5">
    <property type="entry name" value="C-1-TETRAHYDROFOLATE SYNTHASE, CYTOPLASMIC"/>
    <property type="match status" value="1"/>
</dbReference>
<keyword evidence="9" id="KW-0028">Amino-acid biosynthesis</keyword>
<dbReference type="PATRIC" id="fig|1618586.3.peg.75"/>
<dbReference type="EC" id="1.5.1.5" evidence="9"/>
<organism evidence="12 13">
    <name type="scientific">Candidatus Woesebacteria bacterium GW2011_GWC2_31_9</name>
    <dbReference type="NCBI Taxonomy" id="1618586"/>
    <lineage>
        <taxon>Bacteria</taxon>
        <taxon>Candidatus Woeseibacteriota</taxon>
    </lineage>
</organism>
<dbReference type="GO" id="GO:0035999">
    <property type="term" value="P:tetrahydrofolate interconversion"/>
    <property type="evidence" value="ECO:0007669"/>
    <property type="project" value="UniProtKB-UniRule"/>
</dbReference>
<comment type="subunit">
    <text evidence="9">Homodimer.</text>
</comment>
<dbReference type="EC" id="3.5.4.9" evidence="9"/>
<comment type="catalytic activity">
    <reaction evidence="9">
        <text>(6R)-5,10-methylene-5,6,7,8-tetrahydrofolate + NADP(+) = (6R)-5,10-methenyltetrahydrofolate + NADPH</text>
        <dbReference type="Rhea" id="RHEA:22812"/>
        <dbReference type="ChEBI" id="CHEBI:15636"/>
        <dbReference type="ChEBI" id="CHEBI:57455"/>
        <dbReference type="ChEBI" id="CHEBI:57783"/>
        <dbReference type="ChEBI" id="CHEBI:58349"/>
        <dbReference type="EC" id="1.5.1.5"/>
    </reaction>
</comment>
<dbReference type="GO" id="GO:0005829">
    <property type="term" value="C:cytosol"/>
    <property type="evidence" value="ECO:0007669"/>
    <property type="project" value="TreeGrafter"/>
</dbReference>
<dbReference type="GO" id="GO:0004488">
    <property type="term" value="F:methylenetetrahydrofolate dehydrogenase (NADP+) activity"/>
    <property type="evidence" value="ECO:0007669"/>
    <property type="project" value="UniProtKB-UniRule"/>
</dbReference>
<dbReference type="GO" id="GO:0009086">
    <property type="term" value="P:methionine biosynthetic process"/>
    <property type="evidence" value="ECO:0007669"/>
    <property type="project" value="UniProtKB-KW"/>
</dbReference>
<dbReference type="AlphaFoldDB" id="A0A0F9YM11"/>
<dbReference type="Pfam" id="PF00763">
    <property type="entry name" value="THF_DHG_CYH"/>
    <property type="match status" value="1"/>
</dbReference>
<keyword evidence="3 9" id="KW-0658">Purine biosynthesis</keyword>
<evidence type="ECO:0000256" key="4">
    <source>
        <dbReference type="ARBA" id="ARBA00022801"/>
    </source>
</evidence>
<dbReference type="EMBL" id="LBOI01000001">
    <property type="protein sequence ID" value="KKP32278.1"/>
    <property type="molecule type" value="Genomic_DNA"/>
</dbReference>
<dbReference type="SUPFAM" id="SSF51735">
    <property type="entry name" value="NAD(P)-binding Rossmann-fold domains"/>
    <property type="match status" value="1"/>
</dbReference>
<evidence type="ECO:0000256" key="9">
    <source>
        <dbReference type="HAMAP-Rule" id="MF_01576"/>
    </source>
</evidence>
<evidence type="ECO:0000256" key="3">
    <source>
        <dbReference type="ARBA" id="ARBA00022755"/>
    </source>
</evidence>
<comment type="function">
    <text evidence="9">Catalyzes the oxidation of 5,10-methylenetetrahydrofolate to 5,10-methenyltetrahydrofolate and then the hydrolysis of 5,10-methenyltetrahydrofolate to 10-formyltetrahydrofolate.</text>
</comment>
<protein>
    <recommendedName>
        <fullName evidence="9">Bifunctional protein FolD</fullName>
    </recommendedName>
    <domain>
        <recommendedName>
            <fullName evidence="9">Methylenetetrahydrofolate dehydrogenase</fullName>
            <ecNumber evidence="9">1.5.1.5</ecNumber>
        </recommendedName>
    </domain>
    <domain>
        <recommendedName>
            <fullName evidence="9">Methenyltetrahydrofolate cyclohydrolase</fullName>
            <ecNumber evidence="9">3.5.4.9</ecNumber>
        </recommendedName>
    </domain>
</protein>
<dbReference type="Proteomes" id="UP000034803">
    <property type="component" value="Unassembled WGS sequence"/>
</dbReference>
<dbReference type="PRINTS" id="PR00085">
    <property type="entry name" value="THFDHDRGNASE"/>
</dbReference>
<keyword evidence="7 9" id="KW-0486">Methionine biosynthesis</keyword>
<evidence type="ECO:0000259" key="10">
    <source>
        <dbReference type="Pfam" id="PF00763"/>
    </source>
</evidence>
<feature type="domain" description="Tetrahydrofolate dehydrogenase/cyclohydrolase catalytic" evidence="10">
    <location>
        <begin position="6"/>
        <end position="121"/>
    </location>
</feature>
<evidence type="ECO:0000313" key="13">
    <source>
        <dbReference type="Proteomes" id="UP000034803"/>
    </source>
</evidence>
<sequence>MAIIFDGKSYALKKAEVLKKEVLDLNANGIFPHLASIIVGNNPASKLYVGLKKKAGEKIGIQVDVYYLSENTKKEDLLILIKTLNEDRCFSGIMIQLPLPENLKLFKEEILNTINPKKDVDGLRSDSQFLHPTSKAVIKIIDEAKEKTKKQFKDVCVVGATGMVGESLVKKFKEENYEVIECGKNTKDLKSKTLMCDILVSATGEEGLINEDMVKDDAIIVDVGSPKGDVDFSKVLKKASFITPVPGGVGPVTIYCLLENLIIACKI</sequence>
<keyword evidence="6 9" id="KW-0560">Oxidoreductase</keyword>
<dbReference type="UniPathway" id="UPA00193"/>
<evidence type="ECO:0000256" key="6">
    <source>
        <dbReference type="ARBA" id="ARBA00023002"/>
    </source>
</evidence>
<dbReference type="InterPro" id="IPR000672">
    <property type="entry name" value="THF_DH/CycHdrlase"/>
</dbReference>
<dbReference type="GO" id="GO:0006164">
    <property type="term" value="P:purine nucleotide biosynthetic process"/>
    <property type="evidence" value="ECO:0007669"/>
    <property type="project" value="UniProtKB-KW"/>
</dbReference>
<gene>
    <name evidence="9" type="primary">folD</name>
    <name evidence="12" type="ORF">UR21_C0001G0074</name>
</gene>
<dbReference type="InterPro" id="IPR036291">
    <property type="entry name" value="NAD(P)-bd_dom_sf"/>
</dbReference>
<dbReference type="GO" id="GO:0004477">
    <property type="term" value="F:methenyltetrahydrofolate cyclohydrolase activity"/>
    <property type="evidence" value="ECO:0007669"/>
    <property type="project" value="UniProtKB-UniRule"/>
</dbReference>
<dbReference type="InterPro" id="IPR020630">
    <property type="entry name" value="THF_DH/CycHdrlase_cat_dom"/>
</dbReference>
<evidence type="ECO:0000259" key="11">
    <source>
        <dbReference type="Pfam" id="PF02882"/>
    </source>
</evidence>
<evidence type="ECO:0000256" key="8">
    <source>
        <dbReference type="ARBA" id="ARBA00023268"/>
    </source>
</evidence>
<dbReference type="GO" id="GO:0000105">
    <property type="term" value="P:L-histidine biosynthetic process"/>
    <property type="evidence" value="ECO:0007669"/>
    <property type="project" value="UniProtKB-KW"/>
</dbReference>
<comment type="similarity">
    <text evidence="9">Belongs to the tetrahydrofolate dehydrogenase/cyclohydrolase family.</text>
</comment>
<evidence type="ECO:0000313" key="12">
    <source>
        <dbReference type="EMBL" id="KKP32278.1"/>
    </source>
</evidence>
<evidence type="ECO:0000256" key="1">
    <source>
        <dbReference type="ARBA" id="ARBA00004777"/>
    </source>
</evidence>
<keyword evidence="5 9" id="KW-0521">NADP</keyword>
<keyword evidence="9" id="KW-0368">Histidine biosynthesis</keyword>
<name>A0A0F9YM11_9BACT</name>
<comment type="pathway">
    <text evidence="1 9">One-carbon metabolism; tetrahydrofolate interconversion.</text>
</comment>
<dbReference type="Gene3D" id="3.40.50.10860">
    <property type="entry name" value="Leucine Dehydrogenase, chain A, domain 1"/>
    <property type="match status" value="1"/>
</dbReference>
<comment type="caution">
    <text evidence="9">Lacks conserved residue(s) required for the propagation of feature annotation.</text>
</comment>
<dbReference type="Pfam" id="PF02882">
    <property type="entry name" value="THF_DHG_CYH_C"/>
    <property type="match status" value="1"/>
</dbReference>
<accession>A0A0F9YM11</accession>
<proteinExistence type="inferred from homology"/>